<dbReference type="PROSITE" id="PS50110">
    <property type="entry name" value="RESPONSE_REGULATORY"/>
    <property type="match status" value="1"/>
</dbReference>
<reference evidence="4 5" key="1">
    <citation type="submission" date="2020-08" db="EMBL/GenBank/DDBJ databases">
        <title>Sequencing the genomes of 1000 actinobacteria strains.</title>
        <authorList>
            <person name="Klenk H.-P."/>
        </authorList>
    </citation>
    <scope>NUCLEOTIDE SEQUENCE [LARGE SCALE GENOMIC DNA]</scope>
    <source>
        <strain evidence="4 5">DSM 43851</strain>
    </source>
</reference>
<dbReference type="Proteomes" id="UP000585638">
    <property type="component" value="Unassembled WGS sequence"/>
</dbReference>
<feature type="domain" description="Response regulatory" evidence="3">
    <location>
        <begin position="11"/>
        <end position="125"/>
    </location>
</feature>
<comment type="caution">
    <text evidence="4">The sequence shown here is derived from an EMBL/GenBank/DDBJ whole genome shotgun (WGS) entry which is preliminary data.</text>
</comment>
<dbReference type="Pfam" id="PF00072">
    <property type="entry name" value="Response_reg"/>
    <property type="match status" value="1"/>
</dbReference>
<dbReference type="PANTHER" id="PTHR43214:SF43">
    <property type="entry name" value="TWO-COMPONENT RESPONSE REGULATOR"/>
    <property type="match status" value="1"/>
</dbReference>
<dbReference type="InterPro" id="IPR011006">
    <property type="entry name" value="CheY-like_superfamily"/>
</dbReference>
<evidence type="ECO:0000256" key="2">
    <source>
        <dbReference type="PROSITE-ProRule" id="PRU00169"/>
    </source>
</evidence>
<protein>
    <submittedName>
        <fullName evidence="4">DNA-binding NarL/FixJ family response regulator</fullName>
    </submittedName>
</protein>
<feature type="modified residue" description="4-aspartylphosphate" evidence="2">
    <location>
        <position position="62"/>
    </location>
</feature>
<accession>A0A7W9KMS1</accession>
<dbReference type="InterPro" id="IPR039420">
    <property type="entry name" value="WalR-like"/>
</dbReference>
<evidence type="ECO:0000259" key="3">
    <source>
        <dbReference type="PROSITE" id="PS50110"/>
    </source>
</evidence>
<dbReference type="RefSeq" id="WP_184867219.1">
    <property type="nucleotide sequence ID" value="NZ_BAAAWY010000060.1"/>
</dbReference>
<proteinExistence type="predicted"/>
<keyword evidence="1 4" id="KW-0238">DNA-binding</keyword>
<name>A0A7W9KMS1_9PSEU</name>
<dbReference type="PANTHER" id="PTHR43214">
    <property type="entry name" value="TWO-COMPONENT RESPONSE REGULATOR"/>
    <property type="match status" value="1"/>
</dbReference>
<dbReference type="GO" id="GO:0003677">
    <property type="term" value="F:DNA binding"/>
    <property type="evidence" value="ECO:0007669"/>
    <property type="project" value="UniProtKB-KW"/>
</dbReference>
<dbReference type="AlphaFoldDB" id="A0A7W9KMS1"/>
<evidence type="ECO:0000313" key="4">
    <source>
        <dbReference type="EMBL" id="MBB5895425.1"/>
    </source>
</evidence>
<dbReference type="EMBL" id="JACHIR010000001">
    <property type="protein sequence ID" value="MBB5895425.1"/>
    <property type="molecule type" value="Genomic_DNA"/>
</dbReference>
<keyword evidence="2" id="KW-0597">Phosphoprotein</keyword>
<evidence type="ECO:0000313" key="5">
    <source>
        <dbReference type="Proteomes" id="UP000585638"/>
    </source>
</evidence>
<dbReference type="InterPro" id="IPR058245">
    <property type="entry name" value="NreC/VraR/RcsB-like_REC"/>
</dbReference>
<dbReference type="SUPFAM" id="SSF52172">
    <property type="entry name" value="CheY-like"/>
    <property type="match status" value="1"/>
</dbReference>
<dbReference type="GO" id="GO:0000160">
    <property type="term" value="P:phosphorelay signal transduction system"/>
    <property type="evidence" value="ECO:0007669"/>
    <property type="project" value="InterPro"/>
</dbReference>
<gene>
    <name evidence="4" type="ORF">BJ998_006621</name>
</gene>
<dbReference type="InterPro" id="IPR001789">
    <property type="entry name" value="Sig_transdc_resp-reg_receiver"/>
</dbReference>
<sequence>MVRDDQAAPIRVLIAEDDTRVRSALRAFLTSHPRIVVVAEARHAVEALAHAREHAPDIVLADVYLPALADGLGLLRALSADLGITVIAMSIDANAREHALGAGATHFLEKARVPDELLATLEDCGPRQMT</sequence>
<dbReference type="Gene3D" id="3.40.50.2300">
    <property type="match status" value="1"/>
</dbReference>
<keyword evidence="5" id="KW-1185">Reference proteome</keyword>
<evidence type="ECO:0000256" key="1">
    <source>
        <dbReference type="ARBA" id="ARBA00023125"/>
    </source>
</evidence>
<dbReference type="SMART" id="SM00448">
    <property type="entry name" value="REC"/>
    <property type="match status" value="1"/>
</dbReference>
<organism evidence="4 5">
    <name type="scientific">Kutzneria kofuensis</name>
    <dbReference type="NCBI Taxonomy" id="103725"/>
    <lineage>
        <taxon>Bacteria</taxon>
        <taxon>Bacillati</taxon>
        <taxon>Actinomycetota</taxon>
        <taxon>Actinomycetes</taxon>
        <taxon>Pseudonocardiales</taxon>
        <taxon>Pseudonocardiaceae</taxon>
        <taxon>Kutzneria</taxon>
    </lineage>
</organism>
<dbReference type="CDD" id="cd17535">
    <property type="entry name" value="REC_NarL-like"/>
    <property type="match status" value="1"/>
</dbReference>